<feature type="region of interest" description="Disordered" evidence="1">
    <location>
        <begin position="365"/>
        <end position="414"/>
    </location>
</feature>
<reference evidence="2" key="1">
    <citation type="submission" date="2021-02" db="EMBL/GenBank/DDBJ databases">
        <authorList>
            <person name="Dougan E. K."/>
            <person name="Rhodes N."/>
            <person name="Thang M."/>
            <person name="Chan C."/>
        </authorList>
    </citation>
    <scope>NUCLEOTIDE SEQUENCE</scope>
</reference>
<feature type="region of interest" description="Disordered" evidence="1">
    <location>
        <begin position="730"/>
        <end position="776"/>
    </location>
</feature>
<sequence>MLETVLTRIILRYAQRYICDTIRTDSLSLWGGDLRIQNFELRTDELARLLGTEAGGLRLTRGFVRELRIHVPWNAIRSQSLRVEINAVEVIFTSGGGGHSGSGRARESCPEDAETEATAAAPPASTSQEALDETSETWLQPLLRTMCGNAAVSADNLVAKLSRNGAVGCVTLGRLDSKPHSPYWEAGFQPIAGPKPILYRVVSVRDFTITLDHVQTSEKRLPGGGLRRGLRYGKSSSRSVRHAALPILHRMSVETFVEWPWLPWPGPVTPLPMTRVGVHVSPVRARLTTDQAQLLAQLLLRPDEHAPRRASFSSSGGGFLDAEGDSGSDRYSVPSMGCRPTPSEPSTTAATDAGTVAGCVSEPRRLVQPESPNFSRQSSPLQLANIDPTTPSDPARPNSCPATPTGASMGSFRVSMPPATLSEVFQSEEVDLPKGPTEPQETAKSPKAKAKASSGQDSGVDRRGGFRGFLADVLFGDDEDEDDAENEAENGEDAVPRETRRAWSLTACVPLLSLSLEQSRELSTDESLASSFPATASPQGLSLQAAGPREVSWACTLSLIGLSACALSPPAGATEPVEGSLELHHVALHAPGDVGGPALVALAWGSPLSRSPLEALDDTLTMSMTPVSSGSGSGSGSGSAKTTESLHRAACWVESGRRLLAVGVEFPHSAHHVLGVNLTSPAGHKQGEQEGAETAGGNNAESRESEHAVAGQAAVRLGLLLVPAQRPEILGEIPVSPETECSSGESDDGSEDEFPDGVGAPSVEASAEVEKGPGRPEVRRLSVQLSELKLCLEPSWCAAARDALLPLMQSPSAGKSAPPPATPEVANCSAEQEKDSVMEVVVCSAGISASLGPFDLKLGPVRADWRERPHGLDEAKLFLRQEKEVS</sequence>
<name>A0A813F9B1_POLGL</name>
<feature type="region of interest" description="Disordered" evidence="1">
    <location>
        <begin position="477"/>
        <end position="498"/>
    </location>
</feature>
<comment type="caution">
    <text evidence="2">The sequence shown here is derived from an EMBL/GenBank/DDBJ whole genome shotgun (WGS) entry which is preliminary data.</text>
</comment>
<feature type="region of interest" description="Disordered" evidence="1">
    <location>
        <begin position="429"/>
        <end position="464"/>
    </location>
</feature>
<feature type="compositionally biased region" description="Low complexity" evidence="1">
    <location>
        <begin position="340"/>
        <end position="352"/>
    </location>
</feature>
<dbReference type="PANTHER" id="PTHR12517:SF0">
    <property type="entry name" value="INTERMEMBRANE LIPID TRANSFER PROTEIN VPS13B"/>
    <property type="match status" value="1"/>
</dbReference>
<feature type="compositionally biased region" description="Low complexity" evidence="1">
    <location>
        <begin position="116"/>
        <end position="129"/>
    </location>
</feature>
<feature type="compositionally biased region" description="Polar residues" evidence="1">
    <location>
        <begin position="370"/>
        <end position="392"/>
    </location>
</feature>
<organism evidence="2 3">
    <name type="scientific">Polarella glacialis</name>
    <name type="common">Dinoflagellate</name>
    <dbReference type="NCBI Taxonomy" id="89957"/>
    <lineage>
        <taxon>Eukaryota</taxon>
        <taxon>Sar</taxon>
        <taxon>Alveolata</taxon>
        <taxon>Dinophyceae</taxon>
        <taxon>Suessiales</taxon>
        <taxon>Suessiaceae</taxon>
        <taxon>Polarella</taxon>
    </lineage>
</organism>
<evidence type="ECO:0000313" key="2">
    <source>
        <dbReference type="EMBL" id="CAE8610146.1"/>
    </source>
</evidence>
<feature type="region of interest" description="Disordered" evidence="1">
    <location>
        <begin position="97"/>
        <end position="133"/>
    </location>
</feature>
<dbReference type="InterPro" id="IPR039782">
    <property type="entry name" value="VPS13B"/>
</dbReference>
<evidence type="ECO:0000313" key="3">
    <source>
        <dbReference type="Proteomes" id="UP000654075"/>
    </source>
</evidence>
<dbReference type="EMBL" id="CAJNNV010024550">
    <property type="protein sequence ID" value="CAE8610146.1"/>
    <property type="molecule type" value="Genomic_DNA"/>
</dbReference>
<dbReference type="OrthoDB" id="445152at2759"/>
<evidence type="ECO:0008006" key="4">
    <source>
        <dbReference type="Google" id="ProtNLM"/>
    </source>
</evidence>
<dbReference type="Proteomes" id="UP000654075">
    <property type="component" value="Unassembled WGS sequence"/>
</dbReference>
<feature type="compositionally biased region" description="Acidic residues" evidence="1">
    <location>
        <begin position="477"/>
        <end position="492"/>
    </location>
</feature>
<feature type="region of interest" description="Disordered" evidence="1">
    <location>
        <begin position="678"/>
        <end position="707"/>
    </location>
</feature>
<accession>A0A813F9B1</accession>
<proteinExistence type="predicted"/>
<gene>
    <name evidence="2" type="ORF">PGLA1383_LOCUS27973</name>
</gene>
<dbReference type="AlphaFoldDB" id="A0A813F9B1"/>
<feature type="compositionally biased region" description="Acidic residues" evidence="1">
    <location>
        <begin position="745"/>
        <end position="755"/>
    </location>
</feature>
<protein>
    <recommendedName>
        <fullName evidence="4">Chorein N-terminal domain-containing protein</fullName>
    </recommendedName>
</protein>
<feature type="region of interest" description="Disordered" evidence="1">
    <location>
        <begin position="811"/>
        <end position="830"/>
    </location>
</feature>
<keyword evidence="3" id="KW-1185">Reference proteome</keyword>
<evidence type="ECO:0000256" key="1">
    <source>
        <dbReference type="SAM" id="MobiDB-lite"/>
    </source>
</evidence>
<feature type="region of interest" description="Disordered" evidence="1">
    <location>
        <begin position="306"/>
        <end position="352"/>
    </location>
</feature>
<dbReference type="PANTHER" id="PTHR12517">
    <property type="entry name" value="VACUOLAR PROTEIN SORTING-ASSOCIATED PROTEIN 13B"/>
    <property type="match status" value="1"/>
</dbReference>